<organism evidence="1 2">
    <name type="scientific">Pseudoxanthomonas kaohsiungensis</name>
    <dbReference type="NCBI Taxonomy" id="283923"/>
    <lineage>
        <taxon>Bacteria</taxon>
        <taxon>Pseudomonadati</taxon>
        <taxon>Pseudomonadota</taxon>
        <taxon>Gammaproteobacteria</taxon>
        <taxon>Lysobacterales</taxon>
        <taxon>Lysobacteraceae</taxon>
        <taxon>Pseudoxanthomonas</taxon>
    </lineage>
</organism>
<keyword evidence="2" id="KW-1185">Reference proteome</keyword>
<name>A0ABW3LZK5_9GAMM</name>
<sequence>MEAIDLVIAAYCRRGYGIRTGDADRADEAARLSAKAQGAPLQVFAVSKQACADTICFTRQRPDLQQQALDLASQHHPGWRWLKPFVRMLMGRNMWQVLSIDLAEPVERLVFWAPRSELDPEGRLRSVSGGTGQAVRLAYDREIPAFNLDLPEHRRVLEAELGLVLPGPPAAEVAGDPERPQMPLFG</sequence>
<proteinExistence type="predicted"/>
<dbReference type="EMBL" id="JBHTKN010000008">
    <property type="protein sequence ID" value="MFD1043087.1"/>
    <property type="molecule type" value="Genomic_DNA"/>
</dbReference>
<comment type="caution">
    <text evidence="1">The sequence shown here is derived from an EMBL/GenBank/DDBJ whole genome shotgun (WGS) entry which is preliminary data.</text>
</comment>
<evidence type="ECO:0000313" key="2">
    <source>
        <dbReference type="Proteomes" id="UP001597033"/>
    </source>
</evidence>
<accession>A0ABW3LZK5</accession>
<reference evidence="2" key="1">
    <citation type="journal article" date="2019" name="Int. J. Syst. Evol. Microbiol.">
        <title>The Global Catalogue of Microorganisms (GCM) 10K type strain sequencing project: providing services to taxonomists for standard genome sequencing and annotation.</title>
        <authorList>
            <consortium name="The Broad Institute Genomics Platform"/>
            <consortium name="The Broad Institute Genome Sequencing Center for Infectious Disease"/>
            <person name="Wu L."/>
            <person name="Ma J."/>
        </authorList>
    </citation>
    <scope>NUCLEOTIDE SEQUENCE [LARGE SCALE GENOMIC DNA]</scope>
    <source>
        <strain evidence="2">CCUG 55854</strain>
    </source>
</reference>
<dbReference type="RefSeq" id="WP_162377180.1">
    <property type="nucleotide sequence ID" value="NZ_JBHTKN010000008.1"/>
</dbReference>
<gene>
    <name evidence="1" type="ORF">ACFQ2N_12110</name>
</gene>
<protein>
    <submittedName>
        <fullName evidence="1">Uncharacterized protein</fullName>
    </submittedName>
</protein>
<dbReference type="Proteomes" id="UP001597033">
    <property type="component" value="Unassembled WGS sequence"/>
</dbReference>
<evidence type="ECO:0000313" key="1">
    <source>
        <dbReference type="EMBL" id="MFD1043087.1"/>
    </source>
</evidence>